<keyword evidence="1" id="KW-1133">Transmembrane helix</keyword>
<evidence type="ECO:0008006" key="4">
    <source>
        <dbReference type="Google" id="ProtNLM"/>
    </source>
</evidence>
<comment type="caution">
    <text evidence="2">The sequence shown here is derived from an EMBL/GenBank/DDBJ whole genome shotgun (WGS) entry which is preliminary data.</text>
</comment>
<feature type="transmembrane region" description="Helical" evidence="1">
    <location>
        <begin position="7"/>
        <end position="26"/>
    </location>
</feature>
<name>A0A0S7YBY9_UNCT6</name>
<evidence type="ECO:0000256" key="1">
    <source>
        <dbReference type="SAM" id="Phobius"/>
    </source>
</evidence>
<dbReference type="AlphaFoldDB" id="A0A0S7YBY9"/>
<reference evidence="2 3" key="1">
    <citation type="journal article" date="2015" name="Microbiome">
        <title>Genomic resolution of linkages in carbon, nitrogen, and sulfur cycling among widespread estuary sediment bacteria.</title>
        <authorList>
            <person name="Baker B.J."/>
            <person name="Lazar C.S."/>
            <person name="Teske A.P."/>
            <person name="Dick G.J."/>
        </authorList>
    </citation>
    <scope>NUCLEOTIDE SEQUENCE [LARGE SCALE GENOMIC DNA]</scope>
    <source>
        <strain evidence="2">DG_78</strain>
    </source>
</reference>
<dbReference type="Proteomes" id="UP000051012">
    <property type="component" value="Unassembled WGS sequence"/>
</dbReference>
<dbReference type="EMBL" id="LJNI01000104">
    <property type="protein sequence ID" value="KPJ72035.1"/>
    <property type="molecule type" value="Genomic_DNA"/>
</dbReference>
<dbReference type="NCBIfam" id="TIGR04332">
    <property type="entry name" value="gamma_Glu_sys"/>
    <property type="match status" value="1"/>
</dbReference>
<organism evidence="2 3">
    <name type="scientific">candidate division TA06 bacterium DG_78</name>
    <dbReference type="NCBI Taxonomy" id="1703772"/>
    <lineage>
        <taxon>Bacteria</taxon>
        <taxon>Bacteria division TA06</taxon>
    </lineage>
</organism>
<evidence type="ECO:0000313" key="2">
    <source>
        <dbReference type="EMBL" id="KPJ72035.1"/>
    </source>
</evidence>
<dbReference type="InterPro" id="IPR027602">
    <property type="entry name" value="PGA_system"/>
</dbReference>
<keyword evidence="1" id="KW-0472">Membrane</keyword>
<keyword evidence="1" id="KW-0812">Transmembrane</keyword>
<proteinExistence type="predicted"/>
<sequence length="363" mass="40612">MKLREGKISNIPLLIVTIITLVFITLELNSKTRVKTAYFDEKVRAAELTLRAYGVIKEMVDRLNIPIDQINDPNGTGLIGMQYSPITTERGDLNAKLTSTNPNFAALIVQLLKESGVEQDDIIAVSFTGSFPGLNIAVLSALKTLKLKPIIITSVSSSMWGANYPQLTYLDMEKELRDRGIFDYQSIYASIGGEDDIGRGMSPEGREIIEAAMRRNNVLMLEAANLTESIQKRCEIYTASGKPRIFINVGGGSAALEGWDIPSGYIRPFEIKSGQGLIAQFSKSHVPVINVVDVNHLAEKYRLPITPIPLPEIGEDNLYYQMRYSVNQAIVYTIFLAILLFFILRFDIDYYLRKLFLTSQKNN</sequence>
<feature type="transmembrane region" description="Helical" evidence="1">
    <location>
        <begin position="329"/>
        <end position="348"/>
    </location>
</feature>
<evidence type="ECO:0000313" key="3">
    <source>
        <dbReference type="Proteomes" id="UP000051012"/>
    </source>
</evidence>
<gene>
    <name evidence="2" type="ORF">AMJ52_07705</name>
</gene>
<accession>A0A0S7YBY9</accession>
<protein>
    <recommendedName>
        <fullName evidence="4">Poly-gamma-glutamate system protein</fullName>
    </recommendedName>
</protein>